<comment type="similarity">
    <text evidence="1">Belongs to the ClpX chaperone family.</text>
</comment>
<dbReference type="GO" id="GO:0006457">
    <property type="term" value="P:protein folding"/>
    <property type="evidence" value="ECO:0007669"/>
    <property type="project" value="UniProtKB-UniRule"/>
</dbReference>
<protein>
    <recommendedName>
        <fullName evidence="2">ClpX-type ZB domain-containing protein</fullName>
    </recommendedName>
</protein>
<reference evidence="3" key="2">
    <citation type="submission" date="2020-02" db="EMBL/GenBank/DDBJ databases">
        <authorList>
            <consortium name="NCBI Pathogen Detection Project"/>
        </authorList>
    </citation>
    <scope>NUCLEOTIDE SEQUENCE</scope>
    <source>
        <strain evidence="3">MA.03/00011831</strain>
    </source>
</reference>
<feature type="non-terminal residue" evidence="3">
    <location>
        <position position="106"/>
    </location>
</feature>
<dbReference type="GO" id="GO:0051082">
    <property type="term" value="F:unfolded protein binding"/>
    <property type="evidence" value="ECO:0007669"/>
    <property type="project" value="UniProtKB-UniRule"/>
</dbReference>
<feature type="binding site" evidence="1">
    <location>
        <position position="85"/>
    </location>
    <ligand>
        <name>Zn(2+)</name>
        <dbReference type="ChEBI" id="CHEBI:29105"/>
    </ligand>
</feature>
<evidence type="ECO:0000259" key="2">
    <source>
        <dbReference type="PROSITE" id="PS51902"/>
    </source>
</evidence>
<dbReference type="EMBL" id="DAAVFC010000062">
    <property type="protein sequence ID" value="HAF4384082.1"/>
    <property type="molecule type" value="Genomic_DNA"/>
</dbReference>
<dbReference type="Pfam" id="PF06689">
    <property type="entry name" value="zf-C4_ClpX"/>
    <property type="match status" value="1"/>
</dbReference>
<keyword evidence="1" id="KW-0143">Chaperone</keyword>
<proteinExistence type="inferred from homology"/>
<dbReference type="InterPro" id="IPR038366">
    <property type="entry name" value="Znf_CppX_C4_sf"/>
</dbReference>
<evidence type="ECO:0000256" key="1">
    <source>
        <dbReference type="PROSITE-ProRule" id="PRU01250"/>
    </source>
</evidence>
<dbReference type="Gene3D" id="6.20.220.10">
    <property type="entry name" value="ClpX chaperone, C4-type zinc finger domain"/>
    <property type="match status" value="1"/>
</dbReference>
<dbReference type="SMART" id="SM00994">
    <property type="entry name" value="zf-C4_ClpX"/>
    <property type="match status" value="1"/>
</dbReference>
<dbReference type="AlphaFoldDB" id="A0A747DGA2"/>
<feature type="binding site" evidence="1">
    <location>
        <position position="82"/>
    </location>
    <ligand>
        <name>Zn(2+)</name>
        <dbReference type="ChEBI" id="CHEBI:29105"/>
    </ligand>
</feature>
<gene>
    <name evidence="3" type="ORF">G8M71_005070</name>
</gene>
<organism evidence="3">
    <name type="scientific">Salmonella enterica</name>
    <name type="common">Salmonella choleraesuis</name>
    <dbReference type="NCBI Taxonomy" id="28901"/>
    <lineage>
        <taxon>Bacteria</taxon>
        <taxon>Pseudomonadati</taxon>
        <taxon>Pseudomonadota</taxon>
        <taxon>Gammaproteobacteria</taxon>
        <taxon>Enterobacterales</taxon>
        <taxon>Enterobacteriaceae</taxon>
        <taxon>Salmonella</taxon>
    </lineage>
</organism>
<dbReference type="InterPro" id="IPR059188">
    <property type="entry name" value="Znf_CLPX-like"/>
</dbReference>
<accession>A0A747DGA2</accession>
<keyword evidence="1" id="KW-0479">Metal-binding</keyword>
<keyword evidence="1" id="KW-0862">Zinc</keyword>
<feature type="binding site" evidence="1">
    <location>
        <position position="63"/>
    </location>
    <ligand>
        <name>Zn(2+)</name>
        <dbReference type="ChEBI" id="CHEBI:29105"/>
    </ligand>
</feature>
<dbReference type="PROSITE" id="PS51902">
    <property type="entry name" value="CLPX_ZB"/>
    <property type="match status" value="1"/>
</dbReference>
<comment type="caution">
    <text evidence="3">The sequence shown here is derived from an EMBL/GenBank/DDBJ whole genome shotgun (WGS) entry which is preliminary data.</text>
</comment>
<evidence type="ECO:0000313" key="3">
    <source>
        <dbReference type="EMBL" id="HAF4384082.1"/>
    </source>
</evidence>
<dbReference type="InterPro" id="IPR010603">
    <property type="entry name" value="Znf_CppX_C4"/>
</dbReference>
<feature type="domain" description="ClpX-type ZB" evidence="2">
    <location>
        <begin position="48"/>
        <end position="101"/>
    </location>
</feature>
<feature type="binding site" evidence="1">
    <location>
        <position position="60"/>
    </location>
    <ligand>
        <name>Zn(2+)</name>
        <dbReference type="ChEBI" id="CHEBI:29105"/>
    </ligand>
</feature>
<dbReference type="GO" id="GO:0008270">
    <property type="term" value="F:zinc ion binding"/>
    <property type="evidence" value="ECO:0007669"/>
    <property type="project" value="UniProtKB-UniRule"/>
</dbReference>
<dbReference type="GO" id="GO:0046983">
    <property type="term" value="F:protein dimerization activity"/>
    <property type="evidence" value="ECO:0007669"/>
    <property type="project" value="UniProtKB-UniRule"/>
</dbReference>
<name>A0A747DGA2_SALER</name>
<reference evidence="3" key="1">
    <citation type="journal article" date="2018" name="Genome Biol.">
        <title>SKESA: strategic k-mer extension for scrupulous assemblies.</title>
        <authorList>
            <person name="Souvorov A."/>
            <person name="Agarwala R."/>
            <person name="Lipman D.J."/>
        </authorList>
    </citation>
    <scope>NUCLEOTIDE SEQUENCE</scope>
    <source>
        <strain evidence="3">MA.03/00011831</strain>
    </source>
</reference>
<sequence>MEDIIDRESITSAQLLSCAIIIDERNKHIQRLASGRTLHLREQNLTPCAPPRPTGKELYCSFCGNNQHKVERLIAGPSVYICNECVDLCVDIINEGKSDAEDKNSD</sequence>
<dbReference type="SUPFAM" id="SSF57716">
    <property type="entry name" value="Glucocorticoid receptor-like (DNA-binding domain)"/>
    <property type="match status" value="1"/>
</dbReference>